<dbReference type="EMBL" id="CAADRA010007034">
    <property type="protein sequence ID" value="VFT98525.1"/>
    <property type="molecule type" value="Genomic_DNA"/>
</dbReference>
<dbReference type="AlphaFoldDB" id="A0A485LJB1"/>
<feature type="transmembrane region" description="Helical" evidence="7">
    <location>
        <begin position="462"/>
        <end position="483"/>
    </location>
</feature>
<comment type="subcellular location">
    <subcellularLocation>
        <location evidence="1">Membrane</location>
        <topology evidence="1">Multi-pass membrane protein</topology>
    </subcellularLocation>
</comment>
<organism evidence="9 10">
    <name type="scientific">Aphanomyces stellatus</name>
    <dbReference type="NCBI Taxonomy" id="120398"/>
    <lineage>
        <taxon>Eukaryota</taxon>
        <taxon>Sar</taxon>
        <taxon>Stramenopiles</taxon>
        <taxon>Oomycota</taxon>
        <taxon>Saprolegniomycetes</taxon>
        <taxon>Saprolegniales</taxon>
        <taxon>Verrucalvaceae</taxon>
        <taxon>Aphanomyces</taxon>
    </lineage>
</organism>
<feature type="transmembrane region" description="Helical" evidence="7">
    <location>
        <begin position="116"/>
        <end position="134"/>
    </location>
</feature>
<evidence type="ECO:0000256" key="1">
    <source>
        <dbReference type="ARBA" id="ARBA00004141"/>
    </source>
</evidence>
<dbReference type="EMBL" id="VJMH01007008">
    <property type="protein sequence ID" value="KAF0686354.1"/>
    <property type="molecule type" value="Genomic_DNA"/>
</dbReference>
<feature type="transmembrane region" description="Helical" evidence="7">
    <location>
        <begin position="418"/>
        <end position="442"/>
    </location>
</feature>
<sequence>MRFMAAAEDSYVSSNRDDYDPLKTPTFEYEGGAIRPGGTPKYTSPEVLALLSQYVAVGLLYGSLPSLAYPIFTGYYRVPGAQYNSATALVGFGWCLKVFIGMLSDCMPICGYRRKPYMMIGWTLCFVCMLVLATKDHGLPFATLNATPMSKADMNDQLQANAGVVALLFCAATISYLFADVPADALVVEIAQREPLASRGRMQSLIYTTRTVASIFAQLVIGVCLNSKSFGGSFSWDMGMPALFVMLAVPCAIMVPVSFFLVKDIRQSGVHFGLYVSQFWDLVQRRATWQVMLFNFLFNLFSWGITSTAAPYVKMNWAHVENFGTQMTTIASNLMFAVVLAAMGKWGLNWNWRWIIVLTTLSMNSIDALVQYLTIYDVVRNQWFYLGVPVAEQLPYAMQFIVTTFVIVELAEIGNEGITYGLLTTVGNLPSSFGPVVANTIFNHFRVDDDYLKGDSQDARNQVAYTYFIYYATTVFACFWVFLMPTQKTHVHELKAIGGKSPLIGGLVLLGFSVALLWAIVVGILGVLTSTNCLVIAGGSGCPSKL</sequence>
<evidence type="ECO:0000256" key="6">
    <source>
        <dbReference type="ARBA" id="ARBA00023136"/>
    </source>
</evidence>
<feature type="transmembrane region" description="Helical" evidence="7">
    <location>
        <begin position="354"/>
        <end position="374"/>
    </location>
</feature>
<name>A0A485LJB1_9STRA</name>
<keyword evidence="5 7" id="KW-1133">Transmembrane helix</keyword>
<feature type="transmembrane region" description="Helical" evidence="7">
    <location>
        <begin position="83"/>
        <end position="104"/>
    </location>
</feature>
<dbReference type="Pfam" id="PF03092">
    <property type="entry name" value="BT1"/>
    <property type="match status" value="1"/>
</dbReference>
<feature type="transmembrane region" description="Helical" evidence="7">
    <location>
        <begin position="394"/>
        <end position="411"/>
    </location>
</feature>
<keyword evidence="3" id="KW-0813">Transport</keyword>
<comment type="similarity">
    <text evidence="2">Belongs to the major facilitator superfamily. Folate-biopterin transporter (TC 2.A.71) family.</text>
</comment>
<keyword evidence="10" id="KW-1185">Reference proteome</keyword>
<keyword evidence="4 7" id="KW-0812">Transmembrane</keyword>
<feature type="transmembrane region" description="Helical" evidence="7">
    <location>
        <begin position="158"/>
        <end position="183"/>
    </location>
</feature>
<evidence type="ECO:0000256" key="2">
    <source>
        <dbReference type="ARBA" id="ARBA00007015"/>
    </source>
</evidence>
<accession>A0A485LJB1</accession>
<feature type="transmembrane region" description="Helical" evidence="7">
    <location>
        <begin position="243"/>
        <end position="262"/>
    </location>
</feature>
<evidence type="ECO:0000256" key="5">
    <source>
        <dbReference type="ARBA" id="ARBA00022989"/>
    </source>
</evidence>
<feature type="transmembrane region" description="Helical" evidence="7">
    <location>
        <begin position="503"/>
        <end position="528"/>
    </location>
</feature>
<dbReference type="OrthoDB" id="754047at2759"/>
<evidence type="ECO:0000256" key="3">
    <source>
        <dbReference type="ARBA" id="ARBA00022448"/>
    </source>
</evidence>
<dbReference type="InterPro" id="IPR039309">
    <property type="entry name" value="BT1"/>
</dbReference>
<evidence type="ECO:0000256" key="7">
    <source>
        <dbReference type="SAM" id="Phobius"/>
    </source>
</evidence>
<dbReference type="Gene3D" id="1.20.1250.20">
    <property type="entry name" value="MFS general substrate transporter like domains"/>
    <property type="match status" value="1"/>
</dbReference>
<gene>
    <name evidence="9" type="primary">Aste57867_21856</name>
    <name evidence="8" type="ORF">As57867_021787</name>
    <name evidence="9" type="ORF">ASTE57867_21856</name>
</gene>
<reference evidence="9 10" key="1">
    <citation type="submission" date="2019-03" db="EMBL/GenBank/DDBJ databases">
        <authorList>
            <person name="Gaulin E."/>
            <person name="Dumas B."/>
        </authorList>
    </citation>
    <scope>NUCLEOTIDE SEQUENCE [LARGE SCALE GENOMIC DNA]</scope>
    <source>
        <strain evidence="9">CBS 568.67</strain>
    </source>
</reference>
<protein>
    <submittedName>
        <fullName evidence="9">Aste57867_21856 protein</fullName>
    </submittedName>
</protein>
<feature type="transmembrane region" description="Helical" evidence="7">
    <location>
        <begin position="47"/>
        <end position="71"/>
    </location>
</feature>
<dbReference type="PANTHER" id="PTHR31585:SF5">
    <property type="entry name" value="RNA-BINDING S4 DOMAIN-CONTAINING PROTEIN"/>
    <property type="match status" value="1"/>
</dbReference>
<evidence type="ECO:0000256" key="4">
    <source>
        <dbReference type="ARBA" id="ARBA00022692"/>
    </source>
</evidence>
<evidence type="ECO:0000313" key="9">
    <source>
        <dbReference type="EMBL" id="VFT98525.1"/>
    </source>
</evidence>
<evidence type="ECO:0000313" key="8">
    <source>
        <dbReference type="EMBL" id="KAF0686354.1"/>
    </source>
</evidence>
<reference evidence="8" key="2">
    <citation type="submission" date="2019-06" db="EMBL/GenBank/DDBJ databases">
        <title>Genomics analysis of Aphanomyces spp. identifies a new class of oomycete effector associated with host adaptation.</title>
        <authorList>
            <person name="Gaulin E."/>
        </authorList>
    </citation>
    <scope>NUCLEOTIDE SEQUENCE</scope>
    <source>
        <strain evidence="8">CBS 578.67</strain>
    </source>
</reference>
<dbReference type="SUPFAM" id="SSF103473">
    <property type="entry name" value="MFS general substrate transporter"/>
    <property type="match status" value="1"/>
</dbReference>
<feature type="transmembrane region" description="Helical" evidence="7">
    <location>
        <begin position="325"/>
        <end position="342"/>
    </location>
</feature>
<proteinExistence type="inferred from homology"/>
<feature type="transmembrane region" description="Helical" evidence="7">
    <location>
        <begin position="204"/>
        <end position="223"/>
    </location>
</feature>
<dbReference type="PANTHER" id="PTHR31585">
    <property type="entry name" value="FOLATE-BIOPTERIN TRANSPORTER 1, CHLOROPLASTIC"/>
    <property type="match status" value="1"/>
</dbReference>
<dbReference type="GO" id="GO:0016020">
    <property type="term" value="C:membrane"/>
    <property type="evidence" value="ECO:0007669"/>
    <property type="project" value="UniProtKB-SubCell"/>
</dbReference>
<keyword evidence="6 7" id="KW-0472">Membrane</keyword>
<evidence type="ECO:0000313" key="10">
    <source>
        <dbReference type="Proteomes" id="UP000332933"/>
    </source>
</evidence>
<dbReference type="Proteomes" id="UP000332933">
    <property type="component" value="Unassembled WGS sequence"/>
</dbReference>
<feature type="transmembrane region" description="Helical" evidence="7">
    <location>
        <begin position="292"/>
        <end position="313"/>
    </location>
</feature>
<dbReference type="InterPro" id="IPR036259">
    <property type="entry name" value="MFS_trans_sf"/>
</dbReference>